<protein>
    <submittedName>
        <fullName evidence="2">Uncharacterized protein</fullName>
    </submittedName>
</protein>
<feature type="region of interest" description="Disordered" evidence="1">
    <location>
        <begin position="221"/>
        <end position="252"/>
    </location>
</feature>
<feature type="compositionally biased region" description="Basic and acidic residues" evidence="1">
    <location>
        <begin position="236"/>
        <end position="245"/>
    </location>
</feature>
<sequence>MDEIKPVKPGYLERAKKDKEKETAIATYDQERMKKNASLGTSGIDPADVMPSEVKLVQGSTDFSRVVDEEGTQAKVGQFFFRGDKSIHESVKGYALSLAKVNDTFNQREDGSFDKMYRMIGVFEDLKTPFTLNFRRGAITTVKTLLSNVFSQKRGIYTFKIEITTEQRSAVKDGKQVNYLLPVITIIEKISDPKMLNLLERGVFKYEYLVKLTGAEDLTISRTPKPMPETAAEPVNETKKLKENIDPDDIPF</sequence>
<gene>
    <name evidence="2" type="ORF">CO005_01380</name>
</gene>
<evidence type="ECO:0000256" key="1">
    <source>
        <dbReference type="SAM" id="MobiDB-lite"/>
    </source>
</evidence>
<organism evidence="2 3">
    <name type="scientific">Candidatus Roizmanbacteria bacterium CG_4_8_14_3_um_filter_34_9</name>
    <dbReference type="NCBI Taxonomy" id="1974832"/>
    <lineage>
        <taxon>Bacteria</taxon>
        <taxon>Candidatus Roizmaniibacteriota</taxon>
    </lineage>
</organism>
<comment type="caution">
    <text evidence="2">The sequence shown here is derived from an EMBL/GenBank/DDBJ whole genome shotgun (WGS) entry which is preliminary data.</text>
</comment>
<reference evidence="3" key="1">
    <citation type="submission" date="2017-09" db="EMBL/GenBank/DDBJ databases">
        <title>Depth-based differentiation of microbial function through sediment-hosted aquifers and enrichment of novel symbionts in the deep terrestrial subsurface.</title>
        <authorList>
            <person name="Probst A.J."/>
            <person name="Ladd B."/>
            <person name="Jarett J.K."/>
            <person name="Geller-Mcgrath D.E."/>
            <person name="Sieber C.M.K."/>
            <person name="Emerson J.B."/>
            <person name="Anantharaman K."/>
            <person name="Thomas B.C."/>
            <person name="Malmstrom R."/>
            <person name="Stieglmeier M."/>
            <person name="Klingl A."/>
            <person name="Woyke T."/>
            <person name="Ryan C.M."/>
            <person name="Banfield J.F."/>
        </authorList>
    </citation>
    <scope>NUCLEOTIDE SEQUENCE [LARGE SCALE GENOMIC DNA]</scope>
</reference>
<evidence type="ECO:0000313" key="3">
    <source>
        <dbReference type="Proteomes" id="UP000230822"/>
    </source>
</evidence>
<proteinExistence type="predicted"/>
<accession>A0A2M7ICS2</accession>
<dbReference type="Proteomes" id="UP000230822">
    <property type="component" value="Unassembled WGS sequence"/>
</dbReference>
<dbReference type="AlphaFoldDB" id="A0A2M7ICS2"/>
<evidence type="ECO:0000313" key="2">
    <source>
        <dbReference type="EMBL" id="PIW73448.1"/>
    </source>
</evidence>
<name>A0A2M7ICS2_9BACT</name>
<feature type="region of interest" description="Disordered" evidence="1">
    <location>
        <begin position="1"/>
        <end position="25"/>
    </location>
</feature>
<dbReference type="EMBL" id="PFGU01000035">
    <property type="protein sequence ID" value="PIW73448.1"/>
    <property type="molecule type" value="Genomic_DNA"/>
</dbReference>